<feature type="region of interest" description="Disordered" evidence="2">
    <location>
        <begin position="296"/>
        <end position="319"/>
    </location>
</feature>
<evidence type="ECO:0000256" key="2">
    <source>
        <dbReference type="SAM" id="MobiDB-lite"/>
    </source>
</evidence>
<dbReference type="Proteomes" id="UP000478571">
    <property type="component" value="Unassembled WGS sequence"/>
</dbReference>
<keyword evidence="1" id="KW-0175">Coiled coil</keyword>
<proteinExistence type="predicted"/>
<accession>A0A6L8LQX4</accession>
<protein>
    <recommendedName>
        <fullName evidence="5">Tox-PLDMTX domain-containing protein</fullName>
    </recommendedName>
</protein>
<feature type="region of interest" description="Disordered" evidence="2">
    <location>
        <begin position="1825"/>
        <end position="1855"/>
    </location>
</feature>
<feature type="coiled-coil region" evidence="1">
    <location>
        <begin position="1229"/>
        <end position="1304"/>
    </location>
</feature>
<keyword evidence="4" id="KW-1185">Reference proteome</keyword>
<evidence type="ECO:0000256" key="1">
    <source>
        <dbReference type="SAM" id="Coils"/>
    </source>
</evidence>
<name>A0A6L8LQX4_9VIBR</name>
<evidence type="ECO:0000313" key="4">
    <source>
        <dbReference type="Proteomes" id="UP000478571"/>
    </source>
</evidence>
<gene>
    <name evidence="3" type="ORF">GTG28_03075</name>
</gene>
<feature type="compositionally biased region" description="Polar residues" evidence="2">
    <location>
        <begin position="464"/>
        <end position="479"/>
    </location>
</feature>
<feature type="compositionally biased region" description="Basic and acidic residues" evidence="2">
    <location>
        <begin position="1841"/>
        <end position="1855"/>
    </location>
</feature>
<sequence>MPNDSKVLVPYNVLNTSSDRVTPLLYAGSGLTSIETNRASAQRMDKSQAPLLETTDKQVAPASKEQRITTLKASDDPLELVWQAWQDKYEQAKTFIEQGYNEQEIDIQRDLITELKQAKEAITNIPAELSSPVDAMISDANSKSKGWIDELAESDRANAYQLARHIDSSLKVVTEALKAFKHDQNLELDSWKERVSAGYKQKHGLIQDTDNLRRHITLRRHAVRERLKDVRHELESSKNKIQRKGWRNTFKREAEVKAYFDQVMSALEVVINDFKGKQKQFDPSFKDNAASMFISKAGQSKEEKRQRGEHEQDKESKSINLADVEVAMGEQILKFEDAAIKAGKATKSTVAKMGEGAKNKMAKVAMQVARTPTYVAPTALHLLHKARSPMAKGVNKALNHNLSDEDQIIRSIVRSLCWTLIQPAFRMQYDYAPLLGAAQSLAKSKHNTAGSTDVLETVTEGSAATSGINKAANTQSEQGTGEAEKSRQEVLEPSLKKAQQASESLLAQVSLGGNGALKDVLKHYQVDDLTKLLEQLQSLSISENTPDTKIRPSLGRDVQTLKNLLAQEPSSRGAQLNQISVSERERLVKILATIKDMGLSEQRFNKTVEYFLGVGQEVLTQEGQESLGKIVVKIEDALRKGEAYKKVRAMALRLRARATKASDYQDSSLDSIIHKARFAGLAARDAYDELDSLALKHTGQPLGPFSRRSRVAKDWGMCANEVLREAGHTDAALIPDTEVIRHALTERNMLTGLVSDKDPLGIFFSTQIAGEWRYAYRDQTIKPMSPEEYAAQEKTLAEFIVSWSQKRLARGVVVSFIEGGLDVVGGLTVTPIKIGVRAGIKVPISLIRIGYDVHKIKQGVMPGEDKPYKVIKARITHRLEQLGFKMLMIPVGNTVKTVFAAGVSAAAHAHNAMVEKEEDKVKISSWGKVLGTEALLTGGSVPVNLGAKTAANLVMEPSPKLTTDEQQVVEQIKQALAGESASQELDAVDESSPISNAYPDIVRGEGEYKEAVDQSLAKIANTPCGHDLIESMNEQGIEITQPSEEERLRQEDGQTFYATYANPEQNTIFFDPWNTLAAESDEQANDKPWLRRDPSIALFHEMLHLYYHSHLVKVSYQDDWLTIDELGARLAPEGASEEEKESLSHGIFEHFVAGADYDANNVHLAFSDPSFIEQSVQVDNGRYISENDYREAFYHAQGQAVIKRLDYGDSSFSGHDGDRYAPSSQQKTLEELREELVQIRDNIAYLKRRRDDYQDDYRRYARMDGAQREADDAESRADALADDIKGEERRESAIIRNIDRLENARTNAIRSVLTKQSKLLDRLDLSSYRGSAEQLQLRMLDELKSERNPLKLDYINVDLPLKSLGEGWGVETSVDTALIDNLLKIGFPELDDGINTSSPVLVEASNGRNGSALYILNIGQFLSADSSSRLDTSLGKRSFQVFEVPPSIESIQTVLKNVHDKISSEPRDRMSRIVSARNRYKELRQELSPHYVLGPQQFEREPDSADILLAMNHLKGAIAYLAYDYTLLIGRPPSLEVQGEGYSGYMKMRSTVNHLIGDIERHIEAESRKDYLEPWMAAHSQKVLGELGGNNLAAIVGTSMNALLLGEAEKVARQFPRILRGDSVIKIIRPKQRDFGSPVLRSVPPVTMTLSDMLMKRIPAGEWRCVQNCQNGGPISDNDKQMIISAVTQARHDMESEIPFQFQQILDEKSTELATLLEITFKAHTQEFLNRENIPRNHKQLLESFLSGETAAYKCAYDGNTLYQSVFIPFESNDSQHGRYDTLDKDGLLYSPQEGFTWIQSSNNELSESQQRAIQSGLTRGGKAAFSRGLAEKQPSQGRLGSHDDTVDPLKRFDPKVGGESYNPANLTVYLKNSMSEYFDHVFSDKHFSLQDKWDEIHSYLQTSIGILSLIAIPVPQLGLALVAGNIAVSIVTLTSSSSSNSDKAWAIADMAMEALGSIGDVIVLSKKASRVLMETLERFGPESANFKRTLGNLVGTAISEQKGGDDLLLGIARRVTGGKGWDDLGGQLVAAADSKGMCRGLAFKDAIARVNGNVADDLPVLFKNGNPAVVQDATALHHTQPVVAGRPDISRNQARHVTRSEVSSRGANVALDSDMTYSQVQGELLAQLEKYDNVSFVIGTPKHALSVSKGASGLTLYDPAKGIRRWSNAGDRSAIEDMIAYISSEYRSGMLPAKGADALSLTVITKTPEKRFVYAPAVGKDPLETALGQFDIDMIQRRTPEPLFVKDNVAKTIMEGHLQTLQQEYSQLVAGGADFVERTASQAIKTAAQKLALPGTSMQNAINQYWVNELVKAGKSHQFATDFVQVQVRRQAQLERRLDILNNHFSIETLDNNRLSTMTKDSSITIVGHGTIATDVISADLNRAVTVNASDIANELKSAGLPTDYVDIRTVSCGSADVSPIANFSGVELLNSAKATAGRQPFGQTLANALHNEGFTNPHVRGGHGKHTTFTDADDIEQATAWASTTGSDYEDVVRRFTPQLIP</sequence>
<evidence type="ECO:0000313" key="3">
    <source>
        <dbReference type="EMBL" id="MYM58195.1"/>
    </source>
</evidence>
<organism evidence="3 4">
    <name type="scientific">Vibrio tetraodonis subsp. pristinus</name>
    <dbReference type="NCBI Taxonomy" id="2695891"/>
    <lineage>
        <taxon>Bacteria</taxon>
        <taxon>Pseudomonadati</taxon>
        <taxon>Pseudomonadota</taxon>
        <taxon>Gammaproteobacteria</taxon>
        <taxon>Vibrionales</taxon>
        <taxon>Vibrionaceae</taxon>
        <taxon>Vibrio</taxon>
    </lineage>
</organism>
<comment type="caution">
    <text evidence="3">The sequence shown here is derived from an EMBL/GenBank/DDBJ whole genome shotgun (WGS) entry which is preliminary data.</text>
</comment>
<evidence type="ECO:0008006" key="5">
    <source>
        <dbReference type="Google" id="ProtNLM"/>
    </source>
</evidence>
<feature type="compositionally biased region" description="Basic and acidic residues" evidence="2">
    <location>
        <begin position="299"/>
        <end position="317"/>
    </location>
</feature>
<dbReference type="RefSeq" id="WP_160926832.1">
    <property type="nucleotide sequence ID" value="NZ_WWEU01000001.1"/>
</dbReference>
<dbReference type="EMBL" id="WWEU01000001">
    <property type="protein sequence ID" value="MYM58195.1"/>
    <property type="molecule type" value="Genomic_DNA"/>
</dbReference>
<feature type="region of interest" description="Disordered" evidence="2">
    <location>
        <begin position="42"/>
        <end position="67"/>
    </location>
</feature>
<reference evidence="3 4" key="1">
    <citation type="submission" date="2020-01" db="EMBL/GenBank/DDBJ databases">
        <title>Draft Genome Sequence of Vibrio sp. strain OCN044, Isolated from a Healthy Coral at Palmyra Atoll.</title>
        <authorList>
            <person name="Videau P."/>
            <person name="Loughran R."/>
            <person name="Esquivel A."/>
            <person name="Deadmond M."/>
            <person name="Paddock B.E."/>
            <person name="Saw J.H."/>
            <person name="Ushijima B."/>
        </authorList>
    </citation>
    <scope>NUCLEOTIDE SEQUENCE [LARGE SCALE GENOMIC DNA]</scope>
    <source>
        <strain evidence="3 4">OCN044</strain>
    </source>
</reference>
<feature type="region of interest" description="Disordered" evidence="2">
    <location>
        <begin position="464"/>
        <end position="494"/>
    </location>
</feature>